<proteinExistence type="predicted"/>
<protein>
    <submittedName>
        <fullName evidence="1">Uncharacterized protein</fullName>
    </submittedName>
</protein>
<sequence>MNSLRLMYSLTFNYQLFPVILDKNSQQTIISQFVVNIVSFICHCYCIV</sequence>
<gene>
    <name evidence="1" type="primary">ORF48</name>
</gene>
<reference evidence="1" key="1">
    <citation type="journal article" date="2014" name="J. Plant Res.">
        <title>Analysis of the complete plastid genome of the unicellular red alga Porphyridium purpureum.</title>
        <authorList>
            <person name="Tajima N."/>
            <person name="Sato S."/>
            <person name="Maruyama F."/>
            <person name="Kurokawa K."/>
            <person name="Ohta H."/>
            <person name="Tabata S."/>
            <person name="Sekine K."/>
            <person name="Moriyama T."/>
            <person name="Sato N."/>
        </authorList>
    </citation>
    <scope>NUCLEOTIDE SEQUENCE</scope>
</reference>
<dbReference type="AlphaFoldDB" id="W0RYF0"/>
<evidence type="ECO:0000313" key="1">
    <source>
        <dbReference type="EMBL" id="BAO23589.1"/>
    </source>
</evidence>
<dbReference type="GeneID" id="17963994"/>
<name>W0RYF0_PORPP</name>
<keyword evidence="1" id="KW-0934">Plastid</keyword>
<organism evidence="1">
    <name type="scientific">Porphyridium purpureum</name>
    <name type="common">Red alga</name>
    <name type="synonym">Porphyridium cruentum</name>
    <dbReference type="NCBI Taxonomy" id="35688"/>
    <lineage>
        <taxon>Eukaryota</taxon>
        <taxon>Rhodophyta</taxon>
        <taxon>Bangiophyceae</taxon>
        <taxon>Porphyridiales</taxon>
        <taxon>Porphyridiaceae</taxon>
        <taxon>Porphyridium</taxon>
    </lineage>
</organism>
<geneLocation type="chloroplast" evidence="1"/>
<keyword evidence="1" id="KW-0150">Chloroplast</keyword>
<dbReference type="RefSeq" id="YP_008965613.1">
    <property type="nucleotide sequence ID" value="NC_023133.1"/>
</dbReference>
<accession>W0RYF0</accession>
<dbReference type="EMBL" id="AP012987">
    <property type="protein sequence ID" value="BAO23589.1"/>
    <property type="molecule type" value="Genomic_DNA"/>
</dbReference>